<reference evidence="1" key="1">
    <citation type="submission" date="2021-06" db="EMBL/GenBank/DDBJ databases">
        <authorList>
            <person name="Ellington A.J."/>
            <person name="Bryan N.C."/>
            <person name="Christner B.C."/>
            <person name="Reisch C.R."/>
        </authorList>
    </citation>
    <scope>NUCLEOTIDE SEQUENCE</scope>
    <source>
        <strain evidence="1">L6-1</strain>
    </source>
</reference>
<evidence type="ECO:0000313" key="1">
    <source>
        <dbReference type="EMBL" id="QWS32262.1"/>
    </source>
</evidence>
<dbReference type="EMBL" id="CP076544">
    <property type="protein sequence ID" value="QWS32262.1"/>
    <property type="molecule type" value="Genomic_DNA"/>
</dbReference>
<sequence>MHDPENPAIVRLRAELDAAWKGVVSVGALDAAHRDRVVAYLQTAVPDSAGRAARSVGQEAVVAEIRRFSEVEVVTSHPTWPAGTVWSAVLETAVEAARGADAPVA</sequence>
<keyword evidence="2" id="KW-1185">Reference proteome</keyword>
<protein>
    <submittedName>
        <fullName evidence="1">Uncharacterized protein</fullName>
    </submittedName>
</protein>
<proteinExistence type="predicted"/>
<accession>A0ACD1E042</accession>
<gene>
    <name evidence="1" type="ORF">KM842_07950</name>
</gene>
<organism evidence="1 2">
    <name type="scientific">Curtobacterium aetherium</name>
    <dbReference type="NCBI Taxonomy" id="2841594"/>
    <lineage>
        <taxon>Bacteria</taxon>
        <taxon>Bacillati</taxon>
        <taxon>Actinomycetota</taxon>
        <taxon>Actinomycetes</taxon>
        <taxon>Micrococcales</taxon>
        <taxon>Microbacteriaceae</taxon>
        <taxon>Curtobacterium</taxon>
    </lineage>
</organism>
<name>A0ACD1E042_9MICO</name>
<dbReference type="Proteomes" id="UP000681794">
    <property type="component" value="Chromosome"/>
</dbReference>
<evidence type="ECO:0000313" key="2">
    <source>
        <dbReference type="Proteomes" id="UP000681794"/>
    </source>
</evidence>